<dbReference type="Pfam" id="PF01262">
    <property type="entry name" value="AlaDh_PNT_C"/>
    <property type="match status" value="1"/>
</dbReference>
<dbReference type="SMART" id="SM01003">
    <property type="entry name" value="AlaDh_PNT_N"/>
    <property type="match status" value="1"/>
</dbReference>
<name>A0A381SAR8_9ZZZZ</name>
<comment type="catalytic activity">
    <reaction evidence="11">
        <text>L-saccharopine + NAD(+) + H2O = L-lysine + 2-oxoglutarate + NADH + H(+)</text>
        <dbReference type="Rhea" id="RHEA:12440"/>
        <dbReference type="ChEBI" id="CHEBI:15377"/>
        <dbReference type="ChEBI" id="CHEBI:15378"/>
        <dbReference type="ChEBI" id="CHEBI:16810"/>
        <dbReference type="ChEBI" id="CHEBI:32551"/>
        <dbReference type="ChEBI" id="CHEBI:57540"/>
        <dbReference type="ChEBI" id="CHEBI:57945"/>
        <dbReference type="ChEBI" id="CHEBI:57951"/>
        <dbReference type="EC" id="1.5.1.7"/>
    </reaction>
</comment>
<dbReference type="AlphaFoldDB" id="A0A381SAR8"/>
<dbReference type="Gene3D" id="3.40.50.720">
    <property type="entry name" value="NAD(P)-binding Rossmann-like Domain"/>
    <property type="match status" value="2"/>
</dbReference>
<evidence type="ECO:0000256" key="6">
    <source>
        <dbReference type="ARBA" id="ARBA00022605"/>
    </source>
</evidence>
<feature type="domain" description="Alanine dehydrogenase/pyridine nucleotide transhydrogenase NAD(H)-binding" evidence="12">
    <location>
        <begin position="191"/>
        <end position="355"/>
    </location>
</feature>
<dbReference type="GO" id="GO:0019878">
    <property type="term" value="P:lysine biosynthetic process via aminoadipic acid"/>
    <property type="evidence" value="ECO:0007669"/>
    <property type="project" value="UniProtKB-UniPathway"/>
</dbReference>
<comment type="pathway">
    <text evidence="1">Amino-acid biosynthesis; L-lysine biosynthesis via AAA pathway; L-lysine from L-alpha-aminoadipate (fungal route): step 3/3.</text>
</comment>
<dbReference type="PANTHER" id="PTHR11133:SF23">
    <property type="entry name" value="SACCHAROPINE DEHYDROGENASE [NAD(+), L-LYSINE-FORMING]"/>
    <property type="match status" value="1"/>
</dbReference>
<organism evidence="14">
    <name type="scientific">marine metagenome</name>
    <dbReference type="NCBI Taxonomy" id="408172"/>
    <lineage>
        <taxon>unclassified sequences</taxon>
        <taxon>metagenomes</taxon>
        <taxon>ecological metagenomes</taxon>
    </lineage>
</organism>
<evidence type="ECO:0000256" key="7">
    <source>
        <dbReference type="ARBA" id="ARBA00023002"/>
    </source>
</evidence>
<dbReference type="GO" id="GO:0004754">
    <property type="term" value="F:saccharopine dehydrogenase (NAD+, L-lysine-forming) activity"/>
    <property type="evidence" value="ECO:0007669"/>
    <property type="project" value="UniProtKB-EC"/>
</dbReference>
<accession>A0A381SAR8</accession>
<evidence type="ECO:0000256" key="2">
    <source>
        <dbReference type="ARBA" id="ARBA00005689"/>
    </source>
</evidence>
<evidence type="ECO:0000256" key="4">
    <source>
        <dbReference type="ARBA" id="ARBA00012847"/>
    </source>
</evidence>
<evidence type="ECO:0000256" key="5">
    <source>
        <dbReference type="ARBA" id="ARBA00021221"/>
    </source>
</evidence>
<evidence type="ECO:0000256" key="9">
    <source>
        <dbReference type="ARBA" id="ARBA00023157"/>
    </source>
</evidence>
<gene>
    <name evidence="14" type="ORF">METZ01_LOCUS54049</name>
</gene>
<evidence type="ECO:0000256" key="3">
    <source>
        <dbReference type="ARBA" id="ARBA00011245"/>
    </source>
</evidence>
<dbReference type="GO" id="GO:0005737">
    <property type="term" value="C:cytoplasm"/>
    <property type="evidence" value="ECO:0007669"/>
    <property type="project" value="TreeGrafter"/>
</dbReference>
<dbReference type="EMBL" id="UINC01002879">
    <property type="protein sequence ID" value="SVA01195.1"/>
    <property type="molecule type" value="Genomic_DNA"/>
</dbReference>
<dbReference type="UniPathway" id="UPA00033">
    <property type="reaction ID" value="UER00034"/>
</dbReference>
<evidence type="ECO:0000256" key="1">
    <source>
        <dbReference type="ARBA" id="ARBA00004884"/>
    </source>
</evidence>
<sequence>MNNRNHFTIAIIKEARIDENRTPFTPKQIQTLITNFPNLNILVQPSKNRCFKDEDYFKAGAKIEEDISRSDIIFGIKEVEISKLIENKTYLFFSHTSKVPKDAHQNTQDAAIIYKKELLREILKKNITLIDYENIREESKEAYRYLGFGRFAGIVGCYNTLNLYLKLHKKQMMSRAFEINSYKKIKELVGKQDFNKLRILQTGGGNVAKGSMEVLKHANIKQISINDYLNKKYDEAVFCTISTGERVERIDGKKFSYEDFDANPHEYKSKIKNYLHDTDMFITGHYWEPKFPKLFHPNEINKFKNLRIIGDITCDINGGVPTTIRSTTIAKPYYAVDVNSMKEIDLDNKGIAVMAVDNLPSELPNEASEEFGESIISEVLPHLINQDDGRINRATTASKGKFCPSFSYLEDFIR</sequence>
<dbReference type="InterPro" id="IPR027281">
    <property type="entry name" value="Lys1"/>
</dbReference>
<dbReference type="PIRSF" id="PIRSF018250">
    <property type="entry name" value="Saccharopine_DH_Lys"/>
    <property type="match status" value="1"/>
</dbReference>
<reference evidence="14" key="1">
    <citation type="submission" date="2018-05" db="EMBL/GenBank/DDBJ databases">
        <authorList>
            <person name="Lanie J.A."/>
            <person name="Ng W.-L."/>
            <person name="Kazmierczak K.M."/>
            <person name="Andrzejewski T.M."/>
            <person name="Davidsen T.M."/>
            <person name="Wayne K.J."/>
            <person name="Tettelin H."/>
            <person name="Glass J.I."/>
            <person name="Rusch D."/>
            <person name="Podicherti R."/>
            <person name="Tsui H.-C.T."/>
            <person name="Winkler M.E."/>
        </authorList>
    </citation>
    <scope>NUCLEOTIDE SEQUENCE</scope>
</reference>
<dbReference type="InterPro" id="IPR007886">
    <property type="entry name" value="AlaDH/PNT_N"/>
</dbReference>
<evidence type="ECO:0000256" key="11">
    <source>
        <dbReference type="ARBA" id="ARBA00047860"/>
    </source>
</evidence>
<dbReference type="InterPro" id="IPR007698">
    <property type="entry name" value="AlaDH/PNT_NAD(H)-bd"/>
</dbReference>
<dbReference type="Pfam" id="PF05222">
    <property type="entry name" value="AlaDh_PNT_N"/>
    <property type="match status" value="1"/>
</dbReference>
<comment type="similarity">
    <text evidence="2">Belongs to the AlaDH/PNT family.</text>
</comment>
<keyword evidence="8" id="KW-0520">NAD</keyword>
<dbReference type="InterPro" id="IPR051168">
    <property type="entry name" value="AASS"/>
</dbReference>
<feature type="domain" description="Alanine dehydrogenase/pyridine nucleotide transhydrogenase N-terminal" evidence="13">
    <location>
        <begin position="10"/>
        <end position="155"/>
    </location>
</feature>
<keyword evidence="6" id="KW-0028">Amino-acid biosynthesis</keyword>
<evidence type="ECO:0000259" key="13">
    <source>
        <dbReference type="SMART" id="SM01003"/>
    </source>
</evidence>
<evidence type="ECO:0000313" key="14">
    <source>
        <dbReference type="EMBL" id="SVA01195.1"/>
    </source>
</evidence>
<evidence type="ECO:0000256" key="10">
    <source>
        <dbReference type="ARBA" id="ARBA00033228"/>
    </source>
</evidence>
<keyword evidence="7" id="KW-0560">Oxidoreductase</keyword>
<evidence type="ECO:0000259" key="12">
    <source>
        <dbReference type="SMART" id="SM01002"/>
    </source>
</evidence>
<proteinExistence type="inferred from homology"/>
<dbReference type="SUPFAM" id="SSF52283">
    <property type="entry name" value="Formate/glycerate dehydrogenase catalytic domain-like"/>
    <property type="match status" value="1"/>
</dbReference>
<dbReference type="EC" id="1.5.1.7" evidence="4"/>
<protein>
    <recommendedName>
        <fullName evidence="5">Saccharopine dehydrogenase [NAD(+), L-lysine-forming]</fullName>
        <ecNumber evidence="4">1.5.1.7</ecNumber>
    </recommendedName>
    <alternativeName>
        <fullName evidence="10">Lysine--2-oxoglutarate reductase</fullName>
    </alternativeName>
</protein>
<comment type="subunit">
    <text evidence="3">Monomer.</text>
</comment>
<evidence type="ECO:0000256" key="8">
    <source>
        <dbReference type="ARBA" id="ARBA00023027"/>
    </source>
</evidence>
<dbReference type="SMART" id="SM01002">
    <property type="entry name" value="AlaDh_PNT_C"/>
    <property type="match status" value="1"/>
</dbReference>
<dbReference type="PANTHER" id="PTHR11133">
    <property type="entry name" value="SACCHAROPINE DEHYDROGENASE"/>
    <property type="match status" value="1"/>
</dbReference>
<keyword evidence="9" id="KW-1015">Disulfide bond</keyword>